<dbReference type="AlphaFoldDB" id="A0A5N5TP99"/>
<evidence type="ECO:0000313" key="1">
    <source>
        <dbReference type="EMBL" id="KAB7507995.1"/>
    </source>
</evidence>
<comment type="caution">
    <text evidence="1">The sequence shown here is derived from an EMBL/GenBank/DDBJ whole genome shotgun (WGS) entry which is preliminary data.</text>
</comment>
<evidence type="ECO:0000313" key="2">
    <source>
        <dbReference type="Proteomes" id="UP000326759"/>
    </source>
</evidence>
<dbReference type="EMBL" id="SEYY01000103">
    <property type="protein sequence ID" value="KAB7507995.1"/>
    <property type="molecule type" value="Genomic_DNA"/>
</dbReference>
<dbReference type="Proteomes" id="UP000326759">
    <property type="component" value="Unassembled WGS sequence"/>
</dbReference>
<dbReference type="OrthoDB" id="447516at2759"/>
<reference evidence="1 2" key="1">
    <citation type="journal article" date="2019" name="PLoS Biol.">
        <title>Sex chromosomes control vertical transmission of feminizing Wolbachia symbionts in an isopod.</title>
        <authorList>
            <person name="Becking T."/>
            <person name="Chebbi M.A."/>
            <person name="Giraud I."/>
            <person name="Moumen B."/>
            <person name="Laverre T."/>
            <person name="Caubet Y."/>
            <person name="Peccoud J."/>
            <person name="Gilbert C."/>
            <person name="Cordaux R."/>
        </authorList>
    </citation>
    <scope>NUCLEOTIDE SEQUENCE [LARGE SCALE GENOMIC DNA]</scope>
    <source>
        <strain evidence="1">ANa2</strain>
        <tissue evidence="1">Whole body excluding digestive tract and cuticle</tissue>
    </source>
</reference>
<gene>
    <name evidence="1" type="ORF">Anas_00601</name>
</gene>
<organism evidence="1 2">
    <name type="scientific">Armadillidium nasatum</name>
    <dbReference type="NCBI Taxonomy" id="96803"/>
    <lineage>
        <taxon>Eukaryota</taxon>
        <taxon>Metazoa</taxon>
        <taxon>Ecdysozoa</taxon>
        <taxon>Arthropoda</taxon>
        <taxon>Crustacea</taxon>
        <taxon>Multicrustacea</taxon>
        <taxon>Malacostraca</taxon>
        <taxon>Eumalacostraca</taxon>
        <taxon>Peracarida</taxon>
        <taxon>Isopoda</taxon>
        <taxon>Oniscidea</taxon>
        <taxon>Crinocheta</taxon>
        <taxon>Armadillidiidae</taxon>
        <taxon>Armadillidium</taxon>
    </lineage>
</organism>
<protein>
    <submittedName>
        <fullName evidence="1">Uncharacterized protein</fullName>
    </submittedName>
</protein>
<keyword evidence="2" id="KW-1185">Reference proteome</keyword>
<proteinExistence type="predicted"/>
<name>A0A5N5TP99_9CRUS</name>
<sequence>MEQGYVGIPASSLPVERIFDEPHADQTRITIEPGVVVAKGPSQTTQCTSTTTTATNTTSTLERGKSTLERVMAAILRGSRSDLGRKTKDDSFLIIALTIITEHVVFKDALTILSYASPYPVLLHLKKKRNPLTGSFSSSSSSFSLKGKQSNQQTSSVKLIHPAFRSQSQGDLSKIKYLQLNRPQSLMNH</sequence>
<accession>A0A5N5TP99</accession>